<dbReference type="EMBL" id="CADCTC010000178">
    <property type="protein sequence ID" value="CAA9271576.1"/>
    <property type="molecule type" value="Genomic_DNA"/>
</dbReference>
<dbReference type="InterPro" id="IPR028098">
    <property type="entry name" value="Glyco_trans_4-like_N"/>
</dbReference>
<evidence type="ECO:0000313" key="2">
    <source>
        <dbReference type="EMBL" id="CAA9271576.1"/>
    </source>
</evidence>
<feature type="domain" description="Glycosyltransferase subfamily 4-like N-terminal" evidence="1">
    <location>
        <begin position="36"/>
        <end position="168"/>
    </location>
</feature>
<dbReference type="SUPFAM" id="SSF53756">
    <property type="entry name" value="UDP-Glycosyltransferase/glycogen phosphorylase"/>
    <property type="match status" value="1"/>
</dbReference>
<protein>
    <recommendedName>
        <fullName evidence="1">Glycosyltransferase subfamily 4-like N-terminal domain-containing protein</fullName>
    </recommendedName>
</protein>
<reference evidence="2" key="1">
    <citation type="submission" date="2020-02" db="EMBL/GenBank/DDBJ databases">
        <authorList>
            <person name="Meier V. D."/>
        </authorList>
    </citation>
    <scope>NUCLEOTIDE SEQUENCE</scope>
    <source>
        <strain evidence="2">AVDCRST_MAG77</strain>
    </source>
</reference>
<dbReference type="CDD" id="cd03801">
    <property type="entry name" value="GT4_PimA-like"/>
    <property type="match status" value="1"/>
</dbReference>
<proteinExistence type="predicted"/>
<dbReference type="Pfam" id="PF13439">
    <property type="entry name" value="Glyco_transf_4"/>
    <property type="match status" value="1"/>
</dbReference>
<name>A0A6J4J6D6_9CHLR</name>
<evidence type="ECO:0000259" key="1">
    <source>
        <dbReference type="Pfam" id="PF13439"/>
    </source>
</evidence>
<accession>A0A6J4J6D6</accession>
<dbReference type="Gene3D" id="3.40.50.2000">
    <property type="entry name" value="Glycogen Phosphorylase B"/>
    <property type="match status" value="2"/>
</dbReference>
<dbReference type="AlphaFoldDB" id="A0A6J4J6D6"/>
<gene>
    <name evidence="2" type="ORF">AVDCRST_MAG77-3255</name>
</gene>
<sequence>MPLRVLYVFTARKRGLVAAVERGEAPDTLLFGLNHVAAHGIDAAFHEPDYGRVGRVFARQVGRLGPDALQLRTLPRFTDYDVVFLTGAWPLLLAARAIPAHRRPKLVWLNMTLTNLIRRGGWRARAVTMAVRHADRIVCVAEFQRRFLHERLGIPYHRLPLCLSGTDVDFYDPSMAAGPPKSNANELAGKGVVLAAGRDAGRDYGTLVRASRDASYQLRLVCSPRNVRDVTLPPTAVVRYDISQIELRDEYAASDVVVVPTQGDGSTTGSDCSGTLVLLDALAMARPAIITDRESVGDYLPAVRSAAPQARALPGIGALRVPAGDPAALRDGVGWVLAERGDAQLLAEEGQAHVHEHLTTRHFASRVAAVFHEVASSRGAP</sequence>
<organism evidence="2">
    <name type="scientific">uncultured Chloroflexota bacterium</name>
    <dbReference type="NCBI Taxonomy" id="166587"/>
    <lineage>
        <taxon>Bacteria</taxon>
        <taxon>Bacillati</taxon>
        <taxon>Chloroflexota</taxon>
        <taxon>environmental samples</taxon>
    </lineage>
</organism>